<evidence type="ECO:0000256" key="2">
    <source>
        <dbReference type="ARBA" id="ARBA00008974"/>
    </source>
</evidence>
<feature type="transmembrane region" description="Helical" evidence="6">
    <location>
        <begin position="358"/>
        <end position="380"/>
    </location>
</feature>
<accession>U1YI81</accession>
<comment type="similarity">
    <text evidence="2">Belongs to the purine-cytosine permease (2.A.39) family.</text>
</comment>
<dbReference type="PANTHER" id="PTHR30569:SF0">
    <property type="entry name" value="CYTOSINE PERMEASE"/>
    <property type="match status" value="1"/>
</dbReference>
<feature type="transmembrane region" description="Helical" evidence="6">
    <location>
        <begin position="334"/>
        <end position="352"/>
    </location>
</feature>
<comment type="caution">
    <text evidence="7">The sequence shown here is derived from an EMBL/GenBank/DDBJ whole genome shotgun (WGS) entry which is preliminary data.</text>
</comment>
<dbReference type="EMBL" id="AWSJ01000010">
    <property type="protein sequence ID" value="ERI11792.1"/>
    <property type="molecule type" value="Genomic_DNA"/>
</dbReference>
<dbReference type="HOGENOM" id="CLU_035711_0_0_9"/>
<dbReference type="STRING" id="649747.HMPREF0083_00120"/>
<feature type="transmembrane region" description="Helical" evidence="6">
    <location>
        <begin position="252"/>
        <end position="274"/>
    </location>
</feature>
<keyword evidence="8" id="KW-1185">Reference proteome</keyword>
<feature type="transmembrane region" description="Helical" evidence="6">
    <location>
        <begin position="180"/>
        <end position="198"/>
    </location>
</feature>
<keyword evidence="5 6" id="KW-0472">Membrane</keyword>
<gene>
    <name evidence="7" type="ORF">HMPREF0083_00120</name>
</gene>
<keyword evidence="4 6" id="KW-1133">Transmembrane helix</keyword>
<feature type="transmembrane region" description="Helical" evidence="6">
    <location>
        <begin position="286"/>
        <end position="304"/>
    </location>
</feature>
<evidence type="ECO:0000313" key="8">
    <source>
        <dbReference type="Proteomes" id="UP000016511"/>
    </source>
</evidence>
<evidence type="ECO:0000256" key="3">
    <source>
        <dbReference type="ARBA" id="ARBA00022692"/>
    </source>
</evidence>
<dbReference type="CDD" id="cd11484">
    <property type="entry name" value="SLC-NCS1sbd_CobB-like"/>
    <property type="match status" value="1"/>
</dbReference>
<dbReference type="PANTHER" id="PTHR30569">
    <property type="entry name" value="CYTOSINE TRANSPORTER CODB"/>
    <property type="match status" value="1"/>
</dbReference>
<feature type="transmembrane region" description="Helical" evidence="6">
    <location>
        <begin position="77"/>
        <end position="97"/>
    </location>
</feature>
<comment type="subcellular location">
    <subcellularLocation>
        <location evidence="1">Membrane</location>
        <topology evidence="1">Multi-pass membrane protein</topology>
    </subcellularLocation>
</comment>
<evidence type="ECO:0000256" key="1">
    <source>
        <dbReference type="ARBA" id="ARBA00004141"/>
    </source>
</evidence>
<dbReference type="AlphaFoldDB" id="U1YI81"/>
<feature type="transmembrane region" description="Helical" evidence="6">
    <location>
        <begin position="49"/>
        <end position="71"/>
    </location>
</feature>
<evidence type="ECO:0000256" key="6">
    <source>
        <dbReference type="SAM" id="Phobius"/>
    </source>
</evidence>
<name>U1YI81_ANEAE</name>
<feature type="transmembrane region" description="Helical" evidence="6">
    <location>
        <begin position="427"/>
        <end position="445"/>
    </location>
</feature>
<dbReference type="PATRIC" id="fig|649747.3.peg.107"/>
<evidence type="ECO:0000256" key="4">
    <source>
        <dbReference type="ARBA" id="ARBA00022989"/>
    </source>
</evidence>
<evidence type="ECO:0000313" key="7">
    <source>
        <dbReference type="EMBL" id="ERI11792.1"/>
    </source>
</evidence>
<feature type="transmembrane region" description="Helical" evidence="6">
    <location>
        <begin position="218"/>
        <end position="240"/>
    </location>
</feature>
<sequence length="464" mass="49949">MHRTKSQGQRTNEYAIKGAMQLAGQSNMADDFSLSRVPAHARLPMWEVLLVRIGALTALSQFMLGAALGYGMTFWQAFWATMLGSVILEIVSLFLGIAGAREGMSTSLLARWTGFGKYGSSIIGVVVAISLIGWFGVQNSVFAKGLDEALGGVLGFPLAAALTGFLVTVIVIYGFKWLSWTAKIAVPGFLAVVAYGIYEILRHHSVGELITSPAPGPALSLGMAATMVAGGFMVGAVITPDMSRYCRNGKDVLWMTVIGTIVGELGVNMIAVLMAHAVKSSDVVDIIVQTAGWLGAAVVIFATVKINDINLYSSSLGITNVLDSVFRIKMNRGWVTLVIGTIGTLLSIMGILDQFVNFLTLLGIWIPPIAGIMVVDYFVLKRNRNILDESRERGELPAICESINPITLIAWALGFTAGYWFDMGIPSLNSLLVSGIVYYAGMKVFKIARMEEQDDNKNLTNNVG</sequence>
<dbReference type="Gene3D" id="1.10.4160.10">
    <property type="entry name" value="Hydantoin permease"/>
    <property type="match status" value="1"/>
</dbReference>
<dbReference type="Pfam" id="PF02133">
    <property type="entry name" value="Transp_cyt_pur"/>
    <property type="match status" value="1"/>
</dbReference>
<dbReference type="GO" id="GO:0005886">
    <property type="term" value="C:plasma membrane"/>
    <property type="evidence" value="ECO:0007669"/>
    <property type="project" value="TreeGrafter"/>
</dbReference>
<dbReference type="Proteomes" id="UP000016511">
    <property type="component" value="Unassembled WGS sequence"/>
</dbReference>
<protein>
    <submittedName>
        <fullName evidence="7">NCS1 nucleoside transporter family protein</fullName>
    </submittedName>
</protein>
<dbReference type="GO" id="GO:0015209">
    <property type="term" value="F:cytosine transmembrane transporter activity"/>
    <property type="evidence" value="ECO:0007669"/>
    <property type="project" value="InterPro"/>
</dbReference>
<dbReference type="eggNOG" id="COG1457">
    <property type="taxonomic scope" value="Bacteria"/>
</dbReference>
<feature type="transmembrane region" description="Helical" evidence="6">
    <location>
        <begin position="401"/>
        <end position="421"/>
    </location>
</feature>
<organism evidence="7 8">
    <name type="scientific">Aneurinibacillus aneurinilyticus ATCC 12856</name>
    <dbReference type="NCBI Taxonomy" id="649747"/>
    <lineage>
        <taxon>Bacteria</taxon>
        <taxon>Bacillati</taxon>
        <taxon>Bacillota</taxon>
        <taxon>Bacilli</taxon>
        <taxon>Bacillales</taxon>
        <taxon>Paenibacillaceae</taxon>
        <taxon>Aneurinibacillus group</taxon>
        <taxon>Aneurinibacillus</taxon>
    </lineage>
</organism>
<dbReference type="InterPro" id="IPR001248">
    <property type="entry name" value="Pur-cyt_permease"/>
</dbReference>
<feature type="transmembrane region" description="Helical" evidence="6">
    <location>
        <begin position="149"/>
        <end position="173"/>
    </location>
</feature>
<keyword evidence="3 6" id="KW-0812">Transmembrane</keyword>
<proteinExistence type="inferred from homology"/>
<dbReference type="InterPro" id="IPR030191">
    <property type="entry name" value="CodB"/>
</dbReference>
<reference evidence="7 8" key="1">
    <citation type="submission" date="2013-08" db="EMBL/GenBank/DDBJ databases">
        <authorList>
            <person name="Weinstock G."/>
            <person name="Sodergren E."/>
            <person name="Wylie T."/>
            <person name="Fulton L."/>
            <person name="Fulton R."/>
            <person name="Fronick C."/>
            <person name="O'Laughlin M."/>
            <person name="Godfrey J."/>
            <person name="Miner T."/>
            <person name="Herter B."/>
            <person name="Appelbaum E."/>
            <person name="Cordes M."/>
            <person name="Lek S."/>
            <person name="Wollam A."/>
            <person name="Pepin K.H."/>
            <person name="Palsikar V.B."/>
            <person name="Mitreva M."/>
            <person name="Wilson R.K."/>
        </authorList>
    </citation>
    <scope>NUCLEOTIDE SEQUENCE [LARGE SCALE GENOMIC DNA]</scope>
    <source>
        <strain evidence="7 8">ATCC 12856</strain>
    </source>
</reference>
<feature type="transmembrane region" description="Helical" evidence="6">
    <location>
        <begin position="118"/>
        <end position="137"/>
    </location>
</feature>
<evidence type="ECO:0000256" key="5">
    <source>
        <dbReference type="ARBA" id="ARBA00023136"/>
    </source>
</evidence>